<evidence type="ECO:0000256" key="1">
    <source>
        <dbReference type="SAM" id="MobiDB-lite"/>
    </source>
</evidence>
<feature type="compositionally biased region" description="Low complexity" evidence="1">
    <location>
        <begin position="426"/>
        <end position="441"/>
    </location>
</feature>
<feature type="compositionally biased region" description="Low complexity" evidence="1">
    <location>
        <begin position="253"/>
        <end position="262"/>
    </location>
</feature>
<name>A0A2X0P9V5_9BASI</name>
<dbReference type="AlphaFoldDB" id="A0A2X0P9V5"/>
<keyword evidence="4" id="KW-1185">Reference proteome</keyword>
<gene>
    <name evidence="3" type="primary">BQ5605_C007g04713</name>
    <name evidence="3" type="ORF">BQ5605_C007G04713</name>
</gene>
<reference evidence="3 4" key="1">
    <citation type="submission" date="2016-11" db="EMBL/GenBank/DDBJ databases">
        <authorList>
            <person name="Jaros S."/>
            <person name="Januszkiewicz K."/>
            <person name="Wedrychowicz H."/>
        </authorList>
    </citation>
    <scope>NUCLEOTIDE SEQUENCE [LARGE SCALE GENOMIC DNA]</scope>
</reference>
<sequence length="542" mass="56430">MSCASLLWYGNIYNTLVRLALEYPVVQLFASLRLIAALLVRYGGCSGRPFILMPWRTLAAATSRITTASAVASVTSALIPDSTFTAPAAQVVPSTPPGTSRTKTDAGGTNFPTAAVVVVVILCALVGILVAYKIYAWWYRRKHRYVVPLPDVRPSAAPMSSLEPGGALGGGVPRASSTYGLMPGAASLGRVRESSWATEDGLSEAWTPSPGMNNSPGRTSPGTPTSMQPHSALTSRPPSPFGMPSPDGTVLPSSASRASFSSASGTRRHLMFGANSVVNAPHQVRTQPSSSRLSGAPHALHSRIDIVPPTPLAPHPGSVIVMDKATLDFAPSSGIGDGSCGETESETLIDVNRFTLDRPVPTPTYDSRFSTYQQGTSSRAHSSVSARSSYTEPRSVAPVPHHRTRSSLGSGPCTVSPFQDPRFIDSSTSSSENASPNSSSTGLSTRGVPSSNARAPAPLSMSAAAASPFPLSSGPSSPLDKLQQRIGQQARRSGTDVEISSASASGSGSSGGRSGSVAEVEGYQAPRERLEEVMNGRAVPRD</sequence>
<feature type="compositionally biased region" description="Polar residues" evidence="1">
    <location>
        <begin position="364"/>
        <end position="376"/>
    </location>
</feature>
<protein>
    <submittedName>
        <fullName evidence="3">BQ5605_C007g04713 protein</fullName>
    </submittedName>
</protein>
<feature type="transmembrane region" description="Helical" evidence="2">
    <location>
        <begin position="114"/>
        <end position="135"/>
    </location>
</feature>
<evidence type="ECO:0000313" key="4">
    <source>
        <dbReference type="Proteomes" id="UP000249464"/>
    </source>
</evidence>
<feature type="compositionally biased region" description="Low complexity" evidence="1">
    <location>
        <begin position="377"/>
        <end position="389"/>
    </location>
</feature>
<accession>A0A2X0P9V5</accession>
<organism evidence="3 4">
    <name type="scientific">Microbotryum silenes-dioicae</name>
    <dbReference type="NCBI Taxonomy" id="796604"/>
    <lineage>
        <taxon>Eukaryota</taxon>
        <taxon>Fungi</taxon>
        <taxon>Dikarya</taxon>
        <taxon>Basidiomycota</taxon>
        <taxon>Pucciniomycotina</taxon>
        <taxon>Microbotryomycetes</taxon>
        <taxon>Microbotryales</taxon>
        <taxon>Microbotryaceae</taxon>
        <taxon>Microbotryum</taxon>
    </lineage>
</organism>
<dbReference type="Proteomes" id="UP000249464">
    <property type="component" value="Unassembled WGS sequence"/>
</dbReference>
<feature type="compositionally biased region" description="Polar residues" evidence="1">
    <location>
        <begin position="442"/>
        <end position="452"/>
    </location>
</feature>
<keyword evidence="2" id="KW-0812">Transmembrane</keyword>
<dbReference type="EMBL" id="FQNC01000045">
    <property type="protein sequence ID" value="SGY62608.1"/>
    <property type="molecule type" value="Genomic_DNA"/>
</dbReference>
<feature type="region of interest" description="Disordered" evidence="1">
    <location>
        <begin position="199"/>
        <end position="262"/>
    </location>
</feature>
<feature type="compositionally biased region" description="Basic and acidic residues" evidence="1">
    <location>
        <begin position="526"/>
        <end position="542"/>
    </location>
</feature>
<feature type="compositionally biased region" description="Polar residues" evidence="1">
    <location>
        <begin position="210"/>
        <end position="236"/>
    </location>
</feature>
<keyword evidence="2" id="KW-1133">Transmembrane helix</keyword>
<keyword evidence="2" id="KW-0472">Membrane</keyword>
<evidence type="ECO:0000256" key="2">
    <source>
        <dbReference type="SAM" id="Phobius"/>
    </source>
</evidence>
<feature type="compositionally biased region" description="Low complexity" evidence="1">
    <location>
        <begin position="453"/>
        <end position="479"/>
    </location>
</feature>
<feature type="compositionally biased region" description="Low complexity" evidence="1">
    <location>
        <begin position="497"/>
        <end position="507"/>
    </location>
</feature>
<evidence type="ECO:0000313" key="3">
    <source>
        <dbReference type="EMBL" id="SGY62608.1"/>
    </source>
</evidence>
<proteinExistence type="predicted"/>
<feature type="region of interest" description="Disordered" evidence="1">
    <location>
        <begin position="356"/>
        <end position="542"/>
    </location>
</feature>